<evidence type="ECO:0000313" key="3">
    <source>
        <dbReference type="Proteomes" id="UP000198765"/>
    </source>
</evidence>
<dbReference type="EMBL" id="LT594324">
    <property type="protein sequence ID" value="SBT38684.1"/>
    <property type="molecule type" value="Genomic_DNA"/>
</dbReference>
<feature type="domain" description="Barstar (barnase inhibitor)" evidence="1">
    <location>
        <begin position="40"/>
        <end position="116"/>
    </location>
</feature>
<name>A0A1A8Z433_9ACTN</name>
<sequence>MERRPDVTPVAASEIEAATAAARAQNVRVYLLSTGAGGGRDAFFDAVRATLPLDPPLVSNNSWDALADSMFGGLVLLDVGQVLVVWTDPAEMIVTASEDADTAVSVLVQTATDLAEPKYTQGRPVSVTVLLATDQS</sequence>
<protein>
    <submittedName>
        <fullName evidence="2">Barstar (Barnase inhibitor)</fullName>
    </submittedName>
</protein>
<dbReference type="OrthoDB" id="7065772at2"/>
<evidence type="ECO:0000313" key="2">
    <source>
        <dbReference type="EMBL" id="SBT38684.1"/>
    </source>
</evidence>
<dbReference type="InterPro" id="IPR000468">
    <property type="entry name" value="Barstar"/>
</dbReference>
<dbReference type="RefSeq" id="WP_091191191.1">
    <property type="nucleotide sequence ID" value="NZ_LT594324.1"/>
</dbReference>
<evidence type="ECO:0000259" key="1">
    <source>
        <dbReference type="Pfam" id="PF01337"/>
    </source>
</evidence>
<organism evidence="2 3">
    <name type="scientific">Micromonospora narathiwatensis</name>
    <dbReference type="NCBI Taxonomy" id="299146"/>
    <lineage>
        <taxon>Bacteria</taxon>
        <taxon>Bacillati</taxon>
        <taxon>Actinomycetota</taxon>
        <taxon>Actinomycetes</taxon>
        <taxon>Micromonosporales</taxon>
        <taxon>Micromonosporaceae</taxon>
        <taxon>Micromonospora</taxon>
    </lineage>
</organism>
<accession>A0A1A8Z433</accession>
<dbReference type="Proteomes" id="UP000198765">
    <property type="component" value="Chromosome I"/>
</dbReference>
<dbReference type="PATRIC" id="fig|299146.4.peg.469"/>
<keyword evidence="3" id="KW-1185">Reference proteome</keyword>
<reference evidence="2 3" key="1">
    <citation type="submission" date="2016-06" db="EMBL/GenBank/DDBJ databases">
        <authorList>
            <person name="Kjaerup R.B."/>
            <person name="Dalgaard T.S."/>
            <person name="Juul-Madsen H.R."/>
        </authorList>
    </citation>
    <scope>NUCLEOTIDE SEQUENCE [LARGE SCALE GENOMIC DNA]</scope>
    <source>
        <strain evidence="2 3">DSM 45248</strain>
    </source>
</reference>
<gene>
    <name evidence="2" type="ORF">GA0070621_0464</name>
</gene>
<dbReference type="AlphaFoldDB" id="A0A1A8Z433"/>
<dbReference type="Pfam" id="PF01337">
    <property type="entry name" value="Barstar"/>
    <property type="match status" value="1"/>
</dbReference>
<proteinExistence type="predicted"/>